<feature type="region of interest" description="Disordered" evidence="1">
    <location>
        <begin position="80"/>
        <end position="284"/>
    </location>
</feature>
<keyword evidence="2" id="KW-0732">Signal</keyword>
<evidence type="ECO:0000256" key="2">
    <source>
        <dbReference type="SAM" id="SignalP"/>
    </source>
</evidence>
<feature type="compositionally biased region" description="Basic and acidic residues" evidence="1">
    <location>
        <begin position="308"/>
        <end position="325"/>
    </location>
</feature>
<feature type="compositionally biased region" description="Polar residues" evidence="1">
    <location>
        <begin position="145"/>
        <end position="157"/>
    </location>
</feature>
<evidence type="ECO:0000313" key="4">
    <source>
        <dbReference type="Proteomes" id="UP000708208"/>
    </source>
</evidence>
<keyword evidence="4" id="KW-1185">Reference proteome</keyword>
<proteinExistence type="predicted"/>
<feature type="compositionally biased region" description="Basic and acidic residues" evidence="1">
    <location>
        <begin position="132"/>
        <end position="143"/>
    </location>
</feature>
<reference evidence="3" key="1">
    <citation type="submission" date="2021-06" db="EMBL/GenBank/DDBJ databases">
        <authorList>
            <person name="Hodson N. C."/>
            <person name="Mongue J. A."/>
            <person name="Jaron S. K."/>
        </authorList>
    </citation>
    <scope>NUCLEOTIDE SEQUENCE</scope>
</reference>
<evidence type="ECO:0000313" key="3">
    <source>
        <dbReference type="EMBL" id="CAG7723363.1"/>
    </source>
</evidence>
<protein>
    <submittedName>
        <fullName evidence="3">Uncharacterized protein</fullName>
    </submittedName>
</protein>
<evidence type="ECO:0000256" key="1">
    <source>
        <dbReference type="SAM" id="MobiDB-lite"/>
    </source>
</evidence>
<dbReference type="AlphaFoldDB" id="A0A8J2NY87"/>
<dbReference type="Proteomes" id="UP000708208">
    <property type="component" value="Unassembled WGS sequence"/>
</dbReference>
<feature type="compositionally biased region" description="Polar residues" evidence="1">
    <location>
        <begin position="95"/>
        <end position="120"/>
    </location>
</feature>
<feature type="compositionally biased region" description="Polar residues" evidence="1">
    <location>
        <begin position="253"/>
        <end position="267"/>
    </location>
</feature>
<sequence>MGFGRVTMDFFSASLWMLLLCSVFLVSSYELPKAPEFQFVTARTENIFQEKVNNEGETSSGKSITEDGASSRSFLINDFPNHGSPDFERGPNPPGNLQNLDSNPNFNKYLNLDRIQNNPNFDRGLNSGFSEGHPKFSGRDPNFERSGSLQKNSNFERSGSPHRNPNFGRPSSSSSFRSPNFEGPTFERNQNFDGQPDFLHSDRNGNSPNFDGSSNSQNFNGNPNFNKAPNSQNFQPSRNSGRNPQKPDFNRDFSPSNWNRGSNFERNSNFDDRPNSGRNPNFDQMVESTQNQYSNLYRHPKAKVNRQLKFEPNDDDRDFKGHSNDIDENPDWSSGGGKNPKTFPMPNLPTLDIIEDPGYDHNRPKWPLNEYLTDKFNSFYRPNFFGGSRSNQTHEATKQYEWQQLKPLSNSYSSGSDSFDRNKYFNLDDDESFRNRHRHGHANALQGYRYADGTRDQHPPLNNGHSTTVSTMTDVKGSASENSERGKYGFSSAYGQPHYFPPDHYPKKRFRLSIHPGYIAAPLAGIAAFGAASALTKKPLLFELGLVNNKHHYAQNYPHQGGVHYPGHGWASTVMPVVPGHGHIGAPIINSGNPSPNPTFPVLKPEASQVLHGHHLHHHHHHSYPNRQHGHHHGHHPHHHNHGHHHN</sequence>
<comment type="caution">
    <text evidence="3">The sequence shown here is derived from an EMBL/GenBank/DDBJ whole genome shotgun (WGS) entry which is preliminary data.</text>
</comment>
<feature type="non-terminal residue" evidence="3">
    <location>
        <position position="1"/>
    </location>
</feature>
<feature type="chain" id="PRO_5035146054" evidence="2">
    <location>
        <begin position="29"/>
        <end position="647"/>
    </location>
</feature>
<accession>A0A8J2NY87</accession>
<name>A0A8J2NY87_9HEXA</name>
<dbReference type="EMBL" id="CAJVCH010098414">
    <property type="protein sequence ID" value="CAG7723363.1"/>
    <property type="molecule type" value="Genomic_DNA"/>
</dbReference>
<feature type="region of interest" description="Disordered" evidence="1">
    <location>
        <begin position="297"/>
        <end position="344"/>
    </location>
</feature>
<feature type="signal peptide" evidence="2">
    <location>
        <begin position="1"/>
        <end position="28"/>
    </location>
</feature>
<feature type="compositionally biased region" description="Polar residues" evidence="1">
    <location>
        <begin position="232"/>
        <end position="243"/>
    </location>
</feature>
<feature type="compositionally biased region" description="Basic residues" evidence="1">
    <location>
        <begin position="612"/>
        <end position="647"/>
    </location>
</feature>
<feature type="compositionally biased region" description="Low complexity" evidence="1">
    <location>
        <begin position="209"/>
        <end position="231"/>
    </location>
</feature>
<organism evidence="3 4">
    <name type="scientific">Allacma fusca</name>
    <dbReference type="NCBI Taxonomy" id="39272"/>
    <lineage>
        <taxon>Eukaryota</taxon>
        <taxon>Metazoa</taxon>
        <taxon>Ecdysozoa</taxon>
        <taxon>Arthropoda</taxon>
        <taxon>Hexapoda</taxon>
        <taxon>Collembola</taxon>
        <taxon>Symphypleona</taxon>
        <taxon>Sminthuridae</taxon>
        <taxon>Allacma</taxon>
    </lineage>
</organism>
<feature type="compositionally biased region" description="Low complexity" evidence="1">
    <location>
        <begin position="163"/>
        <end position="181"/>
    </location>
</feature>
<feature type="region of interest" description="Disordered" evidence="1">
    <location>
        <begin position="610"/>
        <end position="647"/>
    </location>
</feature>
<gene>
    <name evidence="3" type="ORF">AFUS01_LOCUS12456</name>
</gene>